<evidence type="ECO:0000313" key="1">
    <source>
        <dbReference type="EMBL" id="RHZ76980.1"/>
    </source>
</evidence>
<dbReference type="OrthoDB" id="2431110at2759"/>
<evidence type="ECO:0008006" key="3">
    <source>
        <dbReference type="Google" id="ProtNLM"/>
    </source>
</evidence>
<gene>
    <name evidence="1" type="ORF">Glove_186g68</name>
</gene>
<sequence>MTKKELELRDDFYSFPTYPKCHKLYNKQEVEDYKENDINSVIKYYSNIETKVLKKLFPNVMIAAMHKRTKIGCEGLIQDVINNCSVPAVQNYIKRNYVKNIQQWGLWARQHSPLLLQVTSTNLLESFHSELKRITSLLHGLIDATHNIVNVDYKKRSESESAAFNFHIKKVFAYSVDNSILEEIHKLTVAELTERVRNRYWSVEETGPNEISLHKINHYLVPIVDELESLWNGIILNKTNNCPNGKKIWAALILVSCNVPAVRKICGHISALVSCHRCEKKTNYKNQQHNFVEMDDIDKWFIAKDLSKYLENALKWRSCNSDSARKKFTKNRDRKILIYFVRICHLFVNRILETKSLDEIHKKIVDIVILIEKKYRRNVITPNLHLSLHLSTYSHDFGSLYAFWYFSFKRINRILELMHRLINDNRINKMIYTENNSKGLEILNARQSVGSFSEIDQFGHDEIRRFWIHQKSSYILTKFASENDSIDIYPDQIQFFFVHEISTNRINMKNHYLVYVRWYKKIKNWFYFGINQEQMCNVELWDTEFYPKS</sequence>
<keyword evidence="2" id="KW-1185">Reference proteome</keyword>
<dbReference type="PANTHER" id="PTHR46579:SF1">
    <property type="entry name" value="F5_8 TYPE C DOMAIN-CONTAINING PROTEIN"/>
    <property type="match status" value="1"/>
</dbReference>
<dbReference type="EMBL" id="PQFF01000176">
    <property type="protein sequence ID" value="RHZ76980.1"/>
    <property type="molecule type" value="Genomic_DNA"/>
</dbReference>
<organism evidence="1 2">
    <name type="scientific">Diversispora epigaea</name>
    <dbReference type="NCBI Taxonomy" id="1348612"/>
    <lineage>
        <taxon>Eukaryota</taxon>
        <taxon>Fungi</taxon>
        <taxon>Fungi incertae sedis</taxon>
        <taxon>Mucoromycota</taxon>
        <taxon>Glomeromycotina</taxon>
        <taxon>Glomeromycetes</taxon>
        <taxon>Diversisporales</taxon>
        <taxon>Diversisporaceae</taxon>
        <taxon>Diversispora</taxon>
    </lineage>
</organism>
<proteinExistence type="predicted"/>
<protein>
    <recommendedName>
        <fullName evidence="3">Transposase domain-containing protein</fullName>
    </recommendedName>
</protein>
<reference evidence="1 2" key="1">
    <citation type="submission" date="2018-08" db="EMBL/GenBank/DDBJ databases">
        <title>Genome and evolution of the arbuscular mycorrhizal fungus Diversispora epigaea (formerly Glomus versiforme) and its bacterial endosymbionts.</title>
        <authorList>
            <person name="Sun X."/>
            <person name="Fei Z."/>
            <person name="Harrison M."/>
        </authorList>
    </citation>
    <scope>NUCLEOTIDE SEQUENCE [LARGE SCALE GENOMIC DNA]</scope>
    <source>
        <strain evidence="1 2">IT104</strain>
    </source>
</reference>
<accession>A0A397IWG8</accession>
<name>A0A397IWG8_9GLOM</name>
<dbReference type="PANTHER" id="PTHR46579">
    <property type="entry name" value="F5/8 TYPE C DOMAIN-CONTAINING PROTEIN-RELATED"/>
    <property type="match status" value="1"/>
</dbReference>
<evidence type="ECO:0000313" key="2">
    <source>
        <dbReference type="Proteomes" id="UP000266861"/>
    </source>
</evidence>
<dbReference type="Proteomes" id="UP000266861">
    <property type="component" value="Unassembled WGS sequence"/>
</dbReference>
<comment type="caution">
    <text evidence="1">The sequence shown here is derived from an EMBL/GenBank/DDBJ whole genome shotgun (WGS) entry which is preliminary data.</text>
</comment>
<dbReference type="AlphaFoldDB" id="A0A397IWG8"/>
<dbReference type="STRING" id="1348612.A0A397IWG8"/>